<feature type="transmembrane region" description="Helical" evidence="1">
    <location>
        <begin position="134"/>
        <end position="162"/>
    </location>
</feature>
<feature type="transmembrane region" description="Helical" evidence="1">
    <location>
        <begin position="86"/>
        <end position="103"/>
    </location>
</feature>
<keyword evidence="1" id="KW-0472">Membrane</keyword>
<keyword evidence="1" id="KW-0812">Transmembrane</keyword>
<organism evidence="2 3">
    <name type="scientific">Falsiroseomonas oleicola</name>
    <dbReference type="NCBI Taxonomy" id="2801474"/>
    <lineage>
        <taxon>Bacteria</taxon>
        <taxon>Pseudomonadati</taxon>
        <taxon>Pseudomonadota</taxon>
        <taxon>Alphaproteobacteria</taxon>
        <taxon>Acetobacterales</taxon>
        <taxon>Roseomonadaceae</taxon>
        <taxon>Falsiroseomonas</taxon>
    </lineage>
</organism>
<accession>A0ABS6H4I1</accession>
<proteinExistence type="predicted"/>
<evidence type="ECO:0008006" key="4">
    <source>
        <dbReference type="Google" id="ProtNLM"/>
    </source>
</evidence>
<dbReference type="RefSeq" id="WP_216872747.1">
    <property type="nucleotide sequence ID" value="NZ_JAERQM010000001.1"/>
</dbReference>
<keyword evidence="3" id="KW-1185">Reference proteome</keyword>
<protein>
    <recommendedName>
        <fullName evidence="4">Yip1 domain-containing protein</fullName>
    </recommendedName>
</protein>
<keyword evidence="1" id="KW-1133">Transmembrane helix</keyword>
<name>A0ABS6H4I1_9PROT</name>
<feature type="transmembrane region" description="Helical" evidence="1">
    <location>
        <begin position="182"/>
        <end position="205"/>
    </location>
</feature>
<reference evidence="2 3" key="1">
    <citation type="submission" date="2021-01" db="EMBL/GenBank/DDBJ databases">
        <title>Roseomonas sp. nov, a bacterium isolated from an oil production mixture in Yumen Oilfield.</title>
        <authorList>
            <person name="Wu D."/>
        </authorList>
    </citation>
    <scope>NUCLEOTIDE SEQUENCE [LARGE SCALE GENOMIC DNA]</scope>
    <source>
        <strain evidence="2 3">ROY-5-3</strain>
    </source>
</reference>
<evidence type="ECO:0000313" key="2">
    <source>
        <dbReference type="EMBL" id="MBU8542411.1"/>
    </source>
</evidence>
<sequence>MRFWPRLRGLLLSPRATWHAIAAEPAPSLARAIPLLLLPWLLLVLATTLMGEPVLPHRQAHALMMQRPDGTLVQIGTQTVTRTGSLAVGLGGMAFTLAWLFLLQRMILDSAARYLAVPDRAAARKLLLYAPCSLWLALYLLPVGLAILLPLALVHTIVLARLGAPILLPPHPGQEAGFGRSVAFRAALLALAVAGATIAAVVWVVNISLG</sequence>
<gene>
    <name evidence="2" type="ORF">JJQ90_01760</name>
</gene>
<evidence type="ECO:0000313" key="3">
    <source>
        <dbReference type="Proteomes" id="UP000689967"/>
    </source>
</evidence>
<evidence type="ECO:0000256" key="1">
    <source>
        <dbReference type="SAM" id="Phobius"/>
    </source>
</evidence>
<dbReference type="Proteomes" id="UP000689967">
    <property type="component" value="Unassembled WGS sequence"/>
</dbReference>
<comment type="caution">
    <text evidence="2">The sequence shown here is derived from an EMBL/GenBank/DDBJ whole genome shotgun (WGS) entry which is preliminary data.</text>
</comment>
<dbReference type="EMBL" id="JAERQM010000001">
    <property type="protein sequence ID" value="MBU8542411.1"/>
    <property type="molecule type" value="Genomic_DNA"/>
</dbReference>